<organism evidence="2 3">
    <name type="scientific">Ochrobactrum vermis</name>
    <dbReference type="NCBI Taxonomy" id="1827297"/>
    <lineage>
        <taxon>Bacteria</taxon>
        <taxon>Pseudomonadati</taxon>
        <taxon>Pseudomonadota</taxon>
        <taxon>Alphaproteobacteria</taxon>
        <taxon>Hyphomicrobiales</taxon>
        <taxon>Brucellaceae</taxon>
        <taxon>Brucella/Ochrobactrum group</taxon>
        <taxon>Ochrobactrum</taxon>
    </lineage>
</organism>
<feature type="compositionally biased region" description="Basic and acidic residues" evidence="1">
    <location>
        <begin position="7"/>
        <end position="16"/>
    </location>
</feature>
<keyword evidence="3" id="KW-1185">Reference proteome</keyword>
<dbReference type="RefSeq" id="WP_146114416.1">
    <property type="nucleotide sequence ID" value="NZ_JBBGZH010000001.1"/>
</dbReference>
<gene>
    <name evidence="2" type="ORF">WH297_01810</name>
</gene>
<reference evidence="2 3" key="1">
    <citation type="submission" date="2023-12" db="EMBL/GenBank/DDBJ databases">
        <title>Gut-associated functions are favored during microbiome assembly across C. elegans life.</title>
        <authorList>
            <person name="Zimmermann J."/>
        </authorList>
    </citation>
    <scope>NUCLEOTIDE SEQUENCE [LARGE SCALE GENOMIC DNA]</scope>
    <source>
        <strain evidence="2 3">MYb71</strain>
    </source>
</reference>
<accession>A0ABU8P897</accession>
<evidence type="ECO:0000256" key="1">
    <source>
        <dbReference type="SAM" id="MobiDB-lite"/>
    </source>
</evidence>
<name>A0ABU8P897_9HYPH</name>
<proteinExistence type="predicted"/>
<comment type="caution">
    <text evidence="2">The sequence shown here is derived from an EMBL/GenBank/DDBJ whole genome shotgun (WGS) entry which is preliminary data.</text>
</comment>
<dbReference type="EMBL" id="JBBGZH010000001">
    <property type="protein sequence ID" value="MEJ5018477.1"/>
    <property type="molecule type" value="Genomic_DNA"/>
</dbReference>
<dbReference type="Proteomes" id="UP001375812">
    <property type="component" value="Unassembled WGS sequence"/>
</dbReference>
<protein>
    <submittedName>
        <fullName evidence="2">Uncharacterized protein</fullName>
    </submittedName>
</protein>
<evidence type="ECO:0000313" key="2">
    <source>
        <dbReference type="EMBL" id="MEJ5018477.1"/>
    </source>
</evidence>
<evidence type="ECO:0000313" key="3">
    <source>
        <dbReference type="Proteomes" id="UP001375812"/>
    </source>
</evidence>
<sequence>MKKKKAAREEDARPDLEYGLGGGVPYSLSSSGRRSELDEQMFTCPLALQQRPLMHISYAKTLTLKKKASAPIQKTPGNRAFLTKGL</sequence>
<feature type="region of interest" description="Disordered" evidence="1">
    <location>
        <begin position="1"/>
        <end position="20"/>
    </location>
</feature>